<dbReference type="PROSITE" id="PS51384">
    <property type="entry name" value="FAD_FR"/>
    <property type="match status" value="1"/>
</dbReference>
<dbReference type="InterPro" id="IPR039374">
    <property type="entry name" value="SIP_fam"/>
</dbReference>
<reference evidence="3" key="1">
    <citation type="submission" date="2015-07" db="EMBL/GenBank/DDBJ databases">
        <title>Draft genome sequence of Streptomyces sp. CMAA 1322, a bacterium isolated from Caatinga biome, from dry forest semiarid of Brazil.</title>
        <authorList>
            <person name="Santos S.N."/>
            <person name="Gacesa R."/>
            <person name="Taketani R.G."/>
            <person name="Long P.F."/>
            <person name="Melo I.S."/>
        </authorList>
    </citation>
    <scope>NUCLEOTIDE SEQUENCE [LARGE SCALE GENOMIC DNA]</scope>
    <source>
        <strain evidence="3">CMAA 1322</strain>
    </source>
</reference>
<gene>
    <name evidence="2" type="ORF">AC230_23345</name>
</gene>
<dbReference type="SUPFAM" id="SSF63380">
    <property type="entry name" value="Riboflavin synthase domain-like"/>
    <property type="match status" value="1"/>
</dbReference>
<dbReference type="Pfam" id="PF08021">
    <property type="entry name" value="FAD_binding_9"/>
    <property type="match status" value="1"/>
</dbReference>
<dbReference type="Gene3D" id="2.40.30.10">
    <property type="entry name" value="Translation factors"/>
    <property type="match status" value="1"/>
</dbReference>
<evidence type="ECO:0000313" key="2">
    <source>
        <dbReference type="EMBL" id="KNB49727.1"/>
    </source>
</evidence>
<dbReference type="PATRIC" id="fig|1678637.3.peg.5003"/>
<dbReference type="CDD" id="cd06193">
    <property type="entry name" value="siderophore_interacting"/>
    <property type="match status" value="1"/>
</dbReference>
<dbReference type="PANTHER" id="PTHR30157:SF0">
    <property type="entry name" value="NADPH-DEPENDENT FERRIC-CHELATE REDUCTASE"/>
    <property type="match status" value="1"/>
</dbReference>
<dbReference type="InterPro" id="IPR039261">
    <property type="entry name" value="FNR_nucleotide-bd"/>
</dbReference>
<dbReference type="Gene3D" id="3.40.50.80">
    <property type="entry name" value="Nucleotide-binding domain of ferredoxin-NADP reductase (FNR) module"/>
    <property type="match status" value="1"/>
</dbReference>
<dbReference type="Proteomes" id="UP000037288">
    <property type="component" value="Unassembled WGS sequence"/>
</dbReference>
<dbReference type="Pfam" id="PF04954">
    <property type="entry name" value="SIP"/>
    <property type="match status" value="1"/>
</dbReference>
<dbReference type="EMBL" id="LFXA01000017">
    <property type="protein sequence ID" value="KNB49727.1"/>
    <property type="molecule type" value="Genomic_DNA"/>
</dbReference>
<dbReference type="AlphaFoldDB" id="A0A0K9XAQ3"/>
<sequence>MTDRPVPKKRPLHRAHVVRTEWLSPRMVRVVLGGEGLDAFGAGAYTDHYVKLLFPLEGVAYPEPFDIDAVRAGMPRDQWPRTRTYTVRSFDRTARELAIDFVVHGDEGLAGPWAARAEPGAELLFQGPGGAYAPDPAADRHLLVGDESALPAIAAALERLSAEAPDAVVHAFVEVADAGEEQKLDLAPGIEVVWLHRGTAPVGEKLVAAVRALGLPAGCDVHAFVHGEAGFVKELRRHLRLDRGIPRERLSVSGYWRRGHDEDGWQASKREWNRRIEAEQEGAAAEAG</sequence>
<accession>A0A0K9XAQ3</accession>
<feature type="domain" description="FAD-binding FR-type" evidence="1">
    <location>
        <begin position="10"/>
        <end position="135"/>
    </location>
</feature>
<dbReference type="InterPro" id="IPR007037">
    <property type="entry name" value="SIP_rossman_dom"/>
</dbReference>
<dbReference type="InterPro" id="IPR017927">
    <property type="entry name" value="FAD-bd_FR_type"/>
</dbReference>
<evidence type="ECO:0000259" key="1">
    <source>
        <dbReference type="PROSITE" id="PS51384"/>
    </source>
</evidence>
<keyword evidence="3" id="KW-1185">Reference proteome</keyword>
<dbReference type="OrthoDB" id="3291337at2"/>
<dbReference type="STRING" id="1678637.AC230_23345"/>
<dbReference type="InterPro" id="IPR013113">
    <property type="entry name" value="SIP_FAD-bd"/>
</dbReference>
<organism evidence="2 3">
    <name type="scientific">Streptomyces caatingaensis</name>
    <dbReference type="NCBI Taxonomy" id="1678637"/>
    <lineage>
        <taxon>Bacteria</taxon>
        <taxon>Bacillati</taxon>
        <taxon>Actinomycetota</taxon>
        <taxon>Actinomycetes</taxon>
        <taxon>Kitasatosporales</taxon>
        <taxon>Streptomycetaceae</taxon>
        <taxon>Streptomyces</taxon>
    </lineage>
</organism>
<proteinExistence type="predicted"/>
<comment type="caution">
    <text evidence="2">The sequence shown here is derived from an EMBL/GenBank/DDBJ whole genome shotgun (WGS) entry which is preliminary data.</text>
</comment>
<name>A0A0K9XAQ3_9ACTN</name>
<dbReference type="GO" id="GO:0016491">
    <property type="term" value="F:oxidoreductase activity"/>
    <property type="evidence" value="ECO:0007669"/>
    <property type="project" value="InterPro"/>
</dbReference>
<dbReference type="PANTHER" id="PTHR30157">
    <property type="entry name" value="FERRIC REDUCTASE, NADPH-DEPENDENT"/>
    <property type="match status" value="1"/>
</dbReference>
<dbReference type="RefSeq" id="WP_049718275.1">
    <property type="nucleotide sequence ID" value="NZ_LFXA01000017.1"/>
</dbReference>
<evidence type="ECO:0000313" key="3">
    <source>
        <dbReference type="Proteomes" id="UP000037288"/>
    </source>
</evidence>
<dbReference type="FunFam" id="2.40.30.10:FF:000131">
    <property type="entry name" value="NADPH-dependent ferric siderophore reductase"/>
    <property type="match status" value="1"/>
</dbReference>
<protein>
    <submittedName>
        <fullName evidence="2">FAD-binding protein</fullName>
    </submittedName>
</protein>
<dbReference type="InterPro" id="IPR017938">
    <property type="entry name" value="Riboflavin_synthase-like_b-brl"/>
</dbReference>